<accession>A0ABT4TQZ6</accession>
<dbReference type="SUPFAM" id="SSF46785">
    <property type="entry name" value="Winged helix' DNA-binding domain"/>
    <property type="match status" value="1"/>
</dbReference>
<dbReference type="RefSeq" id="WP_270679416.1">
    <property type="nucleotide sequence ID" value="NZ_JAQFWP010000040.1"/>
</dbReference>
<feature type="domain" description="HTH marR-type" evidence="2">
    <location>
        <begin position="21"/>
        <end position="63"/>
    </location>
</feature>
<evidence type="ECO:0000256" key="1">
    <source>
        <dbReference type="SAM" id="MobiDB-lite"/>
    </source>
</evidence>
<dbReference type="EMBL" id="JAQFWP010000040">
    <property type="protein sequence ID" value="MDA2806780.1"/>
    <property type="molecule type" value="Genomic_DNA"/>
</dbReference>
<comment type="caution">
    <text evidence="3">The sequence shown here is derived from an EMBL/GenBank/DDBJ whole genome shotgun (WGS) entry which is preliminary data.</text>
</comment>
<protein>
    <submittedName>
        <fullName evidence="3">Helix-turn-helix domain-containing protein</fullName>
    </submittedName>
</protein>
<dbReference type="Pfam" id="PF12802">
    <property type="entry name" value="MarR_2"/>
    <property type="match status" value="1"/>
</dbReference>
<organism evidence="3 4">
    <name type="scientific">Nocardiopsis suaedae</name>
    <dbReference type="NCBI Taxonomy" id="3018444"/>
    <lineage>
        <taxon>Bacteria</taxon>
        <taxon>Bacillati</taxon>
        <taxon>Actinomycetota</taxon>
        <taxon>Actinomycetes</taxon>
        <taxon>Streptosporangiales</taxon>
        <taxon>Nocardiopsidaceae</taxon>
        <taxon>Nocardiopsis</taxon>
    </lineage>
</organism>
<dbReference type="InterPro" id="IPR036388">
    <property type="entry name" value="WH-like_DNA-bd_sf"/>
</dbReference>
<evidence type="ECO:0000313" key="4">
    <source>
        <dbReference type="Proteomes" id="UP001165685"/>
    </source>
</evidence>
<proteinExistence type="predicted"/>
<feature type="compositionally biased region" description="Pro residues" evidence="1">
    <location>
        <begin position="64"/>
        <end position="77"/>
    </location>
</feature>
<dbReference type="InterPro" id="IPR000835">
    <property type="entry name" value="HTH_MarR-typ"/>
</dbReference>
<sequence>MTTTDRPTTKHTIRANNLGLILRTLHTHAPCSRAHLATASGLTKSTVSSLIDELTTAGLITHHGPPPTPPPRPPPPP</sequence>
<dbReference type="Proteomes" id="UP001165685">
    <property type="component" value="Unassembled WGS sequence"/>
</dbReference>
<feature type="non-terminal residue" evidence="3">
    <location>
        <position position="77"/>
    </location>
</feature>
<dbReference type="InterPro" id="IPR036390">
    <property type="entry name" value="WH_DNA-bd_sf"/>
</dbReference>
<keyword evidence="4" id="KW-1185">Reference proteome</keyword>
<name>A0ABT4TQZ6_9ACTN</name>
<evidence type="ECO:0000313" key="3">
    <source>
        <dbReference type="EMBL" id="MDA2806780.1"/>
    </source>
</evidence>
<reference evidence="3" key="1">
    <citation type="submission" date="2023-01" db="EMBL/GenBank/DDBJ databases">
        <title>Draft genome sequence of Nocardiopsis sp. LSu2-4 isolated from halophytes.</title>
        <authorList>
            <person name="Duangmal K."/>
            <person name="Chantavorakit T."/>
        </authorList>
    </citation>
    <scope>NUCLEOTIDE SEQUENCE</scope>
    <source>
        <strain evidence="3">LSu2-4</strain>
    </source>
</reference>
<gene>
    <name evidence="3" type="ORF">O4U47_19890</name>
</gene>
<dbReference type="Gene3D" id="1.10.10.10">
    <property type="entry name" value="Winged helix-like DNA-binding domain superfamily/Winged helix DNA-binding domain"/>
    <property type="match status" value="1"/>
</dbReference>
<evidence type="ECO:0000259" key="2">
    <source>
        <dbReference type="Pfam" id="PF12802"/>
    </source>
</evidence>
<feature type="region of interest" description="Disordered" evidence="1">
    <location>
        <begin position="56"/>
        <end position="77"/>
    </location>
</feature>